<dbReference type="InterPro" id="IPR029071">
    <property type="entry name" value="Ubiquitin-like_domsf"/>
</dbReference>
<dbReference type="Proteomes" id="UP001200034">
    <property type="component" value="Unassembled WGS sequence"/>
</dbReference>
<dbReference type="PANTHER" id="PTHR10562">
    <property type="entry name" value="SMALL UBIQUITIN-RELATED MODIFIER"/>
    <property type="match status" value="1"/>
</dbReference>
<feature type="non-terminal residue" evidence="4">
    <location>
        <position position="90"/>
    </location>
</feature>
<dbReference type="Gene3D" id="3.10.20.90">
    <property type="entry name" value="Phosphatidylinositol 3-kinase Catalytic Subunit, Chain A, domain 1"/>
    <property type="match status" value="1"/>
</dbReference>
<dbReference type="InterPro" id="IPR000626">
    <property type="entry name" value="Ubiquitin-like_dom"/>
</dbReference>
<proteinExistence type="inferred from homology"/>
<feature type="domain" description="Ubiquitin-like" evidence="3">
    <location>
        <begin position="11"/>
        <end position="88"/>
    </location>
</feature>
<evidence type="ECO:0000256" key="2">
    <source>
        <dbReference type="RuleBase" id="RU361190"/>
    </source>
</evidence>
<evidence type="ECO:0000259" key="3">
    <source>
        <dbReference type="PROSITE" id="PS50053"/>
    </source>
</evidence>
<dbReference type="AlphaFoldDB" id="A0AAD4PK15"/>
<comment type="caution">
    <text evidence="4">The sequence shown here is derived from an EMBL/GenBank/DDBJ whole genome shotgun (WGS) entry which is preliminary data.</text>
</comment>
<organism evidence="4 5">
    <name type="scientific">Drosophila rubida</name>
    <dbReference type="NCBI Taxonomy" id="30044"/>
    <lineage>
        <taxon>Eukaryota</taxon>
        <taxon>Metazoa</taxon>
        <taxon>Ecdysozoa</taxon>
        <taxon>Arthropoda</taxon>
        <taxon>Hexapoda</taxon>
        <taxon>Insecta</taxon>
        <taxon>Pterygota</taxon>
        <taxon>Neoptera</taxon>
        <taxon>Endopterygota</taxon>
        <taxon>Diptera</taxon>
        <taxon>Brachycera</taxon>
        <taxon>Muscomorpha</taxon>
        <taxon>Ephydroidea</taxon>
        <taxon>Drosophilidae</taxon>
        <taxon>Drosophila</taxon>
    </lineage>
</organism>
<dbReference type="SUPFAM" id="SSF54236">
    <property type="entry name" value="Ubiquitin-like"/>
    <property type="match status" value="1"/>
</dbReference>
<name>A0AAD4PK15_9MUSC</name>
<dbReference type="InterPro" id="IPR022617">
    <property type="entry name" value="Rad60/SUMO-like_dom"/>
</dbReference>
<sequence>MSEIDEAQVSPHITLKIQSANRGVVPFRIRRMMSLGKLKDAYCSQMGLPKELTILCFDGDKINEDETASSLFLEEGDMLEVFVKHQAAAG</sequence>
<protein>
    <recommendedName>
        <fullName evidence="2">Small ubiquitin-related modifier</fullName>
        <shortName evidence="2">SUMO</shortName>
    </recommendedName>
</protein>
<keyword evidence="5" id="KW-1185">Reference proteome</keyword>
<reference evidence="4" key="1">
    <citation type="journal article" date="2021" name="Mol. Ecol. Resour.">
        <title>Phylogenomic analyses of the genus Drosophila reveals genomic signals of climate adaptation.</title>
        <authorList>
            <person name="Li F."/>
            <person name="Rane R.V."/>
            <person name="Luria V."/>
            <person name="Xiong Z."/>
            <person name="Chen J."/>
            <person name="Li Z."/>
            <person name="Catullo R.A."/>
            <person name="Griffin P.C."/>
            <person name="Schiffer M."/>
            <person name="Pearce S."/>
            <person name="Lee S.F."/>
            <person name="McElroy K."/>
            <person name="Stocker A."/>
            <person name="Shirriffs J."/>
            <person name="Cockerell F."/>
            <person name="Coppin C."/>
            <person name="Sgro C.M."/>
            <person name="Karger A."/>
            <person name="Cain J.W."/>
            <person name="Weber J.A."/>
            <person name="Santpere G."/>
            <person name="Kirschner M.W."/>
            <person name="Hoffmann A.A."/>
            <person name="Oakeshott J.G."/>
            <person name="Zhang G."/>
        </authorList>
    </citation>
    <scope>NUCLEOTIDE SEQUENCE</scope>
    <source>
        <strain evidence="4">BGI-SZ-2011g</strain>
    </source>
</reference>
<keyword evidence="2" id="KW-0539">Nucleus</keyword>
<dbReference type="EMBL" id="JAJJHW010002585">
    <property type="protein sequence ID" value="KAH8370012.1"/>
    <property type="molecule type" value="Genomic_DNA"/>
</dbReference>
<dbReference type="PROSITE" id="PS50053">
    <property type="entry name" value="UBIQUITIN_2"/>
    <property type="match status" value="1"/>
</dbReference>
<dbReference type="Pfam" id="PF11976">
    <property type="entry name" value="Rad60-SLD"/>
    <property type="match status" value="1"/>
</dbReference>
<keyword evidence="2" id="KW-0833">Ubl conjugation pathway</keyword>
<gene>
    <name evidence="4" type="ORF">KR093_001858</name>
</gene>
<evidence type="ECO:0000313" key="5">
    <source>
        <dbReference type="Proteomes" id="UP001200034"/>
    </source>
</evidence>
<dbReference type="SMART" id="SM00213">
    <property type="entry name" value="UBQ"/>
    <property type="match status" value="1"/>
</dbReference>
<comment type="similarity">
    <text evidence="1 2">Belongs to the ubiquitin family. SUMO subfamily.</text>
</comment>
<dbReference type="GO" id="GO:0005634">
    <property type="term" value="C:nucleus"/>
    <property type="evidence" value="ECO:0007669"/>
    <property type="project" value="UniProtKB-SubCell"/>
</dbReference>
<comment type="subcellular location">
    <subcellularLocation>
        <location evidence="2">Nucleus</location>
    </subcellularLocation>
</comment>
<accession>A0AAD4PK15</accession>
<evidence type="ECO:0000313" key="4">
    <source>
        <dbReference type="EMBL" id="KAH8370012.1"/>
    </source>
</evidence>
<evidence type="ECO:0000256" key="1">
    <source>
        <dbReference type="ARBA" id="ARBA00009185"/>
    </source>
</evidence>